<organism evidence="1 2">
    <name type="scientific">Archangium minus</name>
    <dbReference type="NCBI Taxonomy" id="83450"/>
    <lineage>
        <taxon>Bacteria</taxon>
        <taxon>Pseudomonadati</taxon>
        <taxon>Myxococcota</taxon>
        <taxon>Myxococcia</taxon>
        <taxon>Myxococcales</taxon>
        <taxon>Cystobacterineae</taxon>
        <taxon>Archangiaceae</taxon>
        <taxon>Archangium</taxon>
    </lineage>
</organism>
<dbReference type="RefSeq" id="WP_395822405.1">
    <property type="nucleotide sequence ID" value="NZ_CP043494.1"/>
</dbReference>
<sequence length="268" mass="28666">MRHLDAEALRALTAGEPEAVTYFREHLSHPCEACMDFLAKTPGPGLLDGQVDALLLHLAPAQQEEPQLDEVGYARVRRGLRGPAQPWRKAVAVVALAAGLAGLVVLTRSNAQLHGQQASEWNGVKGVSQLALELSVVAREPSGALRRMDPGTTASQEDVLVLRYHATEAGEALLFQQRGGAEPELLGRFPLQAGTHELEGPQGLVGISLEGESGPLTLWLVGFPSGQMLPPEEVREALTRGDMAERSILAVNRFDLHVGGGKGQNPRP</sequence>
<evidence type="ECO:0000313" key="1">
    <source>
        <dbReference type="EMBL" id="WNG46219.1"/>
    </source>
</evidence>
<accession>A0ABY9WSS0</accession>
<evidence type="ECO:0008006" key="3">
    <source>
        <dbReference type="Google" id="ProtNLM"/>
    </source>
</evidence>
<dbReference type="Proteomes" id="UP001611383">
    <property type="component" value="Chromosome"/>
</dbReference>
<keyword evidence="2" id="KW-1185">Reference proteome</keyword>
<name>A0ABY9WSS0_9BACT</name>
<dbReference type="EMBL" id="CP043494">
    <property type="protein sequence ID" value="WNG46219.1"/>
    <property type="molecule type" value="Genomic_DNA"/>
</dbReference>
<gene>
    <name evidence="1" type="ORF">F0U60_20415</name>
</gene>
<proteinExistence type="predicted"/>
<evidence type="ECO:0000313" key="2">
    <source>
        <dbReference type="Proteomes" id="UP001611383"/>
    </source>
</evidence>
<reference evidence="1 2" key="1">
    <citation type="submission" date="2019-08" db="EMBL/GenBank/DDBJ databases">
        <title>Archangium and Cystobacter genomes.</title>
        <authorList>
            <person name="Chen I.-C.K."/>
            <person name="Wielgoss S."/>
        </authorList>
    </citation>
    <scope>NUCLEOTIDE SEQUENCE [LARGE SCALE GENOMIC DNA]</scope>
    <source>
        <strain evidence="1 2">Cbm 6</strain>
    </source>
</reference>
<protein>
    <recommendedName>
        <fullName evidence="3">Transmembrane anti-sigma factor</fullName>
    </recommendedName>
</protein>